<protein>
    <recommendedName>
        <fullName evidence="1">ESAT-6-like protein</fullName>
    </recommendedName>
</protein>
<comment type="caution">
    <text evidence="2">The sequence shown here is derived from an EMBL/GenBank/DDBJ whole genome shotgun (WGS) entry which is preliminary data.</text>
</comment>
<comment type="similarity">
    <text evidence="1">Belongs to the WXG100 family.</text>
</comment>
<dbReference type="Gene3D" id="1.10.287.1060">
    <property type="entry name" value="ESAT-6-like"/>
    <property type="match status" value="1"/>
</dbReference>
<dbReference type="EMBL" id="BSTJ01000014">
    <property type="protein sequence ID" value="GLY80322.1"/>
    <property type="molecule type" value="Genomic_DNA"/>
</dbReference>
<sequence>MSEDFTDGYIYVDYSHMSNAADDLVSQTKAIAQTISNMEMELSELKKSWIGDDKDTYTQKQTAWDNAIKAMENMLTQHSQLLDEISGSYKYNENNLSQMWSEVRIGG</sequence>
<accession>A0A9W6RUD3</accession>
<dbReference type="SUPFAM" id="SSF140453">
    <property type="entry name" value="EsxAB dimer-like"/>
    <property type="match status" value="1"/>
</dbReference>
<name>A0A9W6RUD3_9ACTN</name>
<evidence type="ECO:0000256" key="1">
    <source>
        <dbReference type="RuleBase" id="RU362001"/>
    </source>
</evidence>
<dbReference type="InterPro" id="IPR036689">
    <property type="entry name" value="ESAT-6-like_sf"/>
</dbReference>
<dbReference type="NCBIfam" id="TIGR03930">
    <property type="entry name" value="WXG100_ESAT6"/>
    <property type="match status" value="1"/>
</dbReference>
<proteinExistence type="inferred from homology"/>
<reference evidence="2" key="1">
    <citation type="submission" date="2023-03" db="EMBL/GenBank/DDBJ databases">
        <title>Actinoallomurus iriomotensis NBRC 103681.</title>
        <authorList>
            <person name="Ichikawa N."/>
            <person name="Sato H."/>
            <person name="Tonouchi N."/>
        </authorList>
    </citation>
    <scope>NUCLEOTIDE SEQUENCE</scope>
    <source>
        <strain evidence="2">NBRC 103681</strain>
    </source>
</reference>
<dbReference type="RefSeq" id="WP_285633105.1">
    <property type="nucleotide sequence ID" value="NZ_BSTJ01000014.1"/>
</dbReference>
<dbReference type="Proteomes" id="UP001165135">
    <property type="component" value="Unassembled WGS sequence"/>
</dbReference>
<organism evidence="2 3">
    <name type="scientific">Actinoallomurus iriomotensis</name>
    <dbReference type="NCBI Taxonomy" id="478107"/>
    <lineage>
        <taxon>Bacteria</taxon>
        <taxon>Bacillati</taxon>
        <taxon>Actinomycetota</taxon>
        <taxon>Actinomycetes</taxon>
        <taxon>Streptosporangiales</taxon>
        <taxon>Thermomonosporaceae</taxon>
        <taxon>Actinoallomurus</taxon>
    </lineage>
</organism>
<gene>
    <name evidence="2" type="ORF">Airi01_085890</name>
</gene>
<dbReference type="AlphaFoldDB" id="A0A9W6RUD3"/>
<evidence type="ECO:0000313" key="3">
    <source>
        <dbReference type="Proteomes" id="UP001165135"/>
    </source>
</evidence>
<dbReference type="InterPro" id="IPR010310">
    <property type="entry name" value="T7SS_ESAT-6-like"/>
</dbReference>
<dbReference type="Pfam" id="PF06013">
    <property type="entry name" value="WXG100"/>
    <property type="match status" value="1"/>
</dbReference>
<evidence type="ECO:0000313" key="2">
    <source>
        <dbReference type="EMBL" id="GLY80322.1"/>
    </source>
</evidence>